<reference evidence="2" key="1">
    <citation type="submission" date="2015-05" db="EMBL/GenBank/DDBJ databases">
        <authorList>
            <person name="Urmite Genomes"/>
        </authorList>
    </citation>
    <scope>NUCLEOTIDE SEQUENCE [LARGE SCALE GENOMIC DNA]</scope>
    <source>
        <strain evidence="2">LF1</strain>
    </source>
</reference>
<dbReference type="Proteomes" id="UP000199087">
    <property type="component" value="Unassembled WGS sequence"/>
</dbReference>
<dbReference type="SUPFAM" id="SSF158430">
    <property type="entry name" value="Bacillus cereus metalloprotein-like"/>
    <property type="match status" value="1"/>
</dbReference>
<evidence type="ECO:0000313" key="2">
    <source>
        <dbReference type="Proteomes" id="UP000199087"/>
    </source>
</evidence>
<gene>
    <name evidence="1" type="ORF">BN000_04861</name>
</gene>
<evidence type="ECO:0000313" key="1">
    <source>
        <dbReference type="EMBL" id="CRK84811.1"/>
    </source>
</evidence>
<dbReference type="Pfam" id="PF11155">
    <property type="entry name" value="DUF2935"/>
    <property type="match status" value="1"/>
</dbReference>
<proteinExistence type="predicted"/>
<dbReference type="AlphaFoldDB" id="A0A0U1P3P4"/>
<evidence type="ECO:0008006" key="3">
    <source>
        <dbReference type="Google" id="ProtNLM"/>
    </source>
</evidence>
<protein>
    <recommendedName>
        <fullName evidence="3">DUF2935 domain-containing protein</fullName>
    </recommendedName>
</protein>
<keyword evidence="2" id="KW-1185">Reference proteome</keyword>
<accession>A0A0U1P3P4</accession>
<organism evidence="1 2">
    <name type="scientific">Neobacillus massiliamazoniensis</name>
    <dbReference type="NCBI Taxonomy" id="1499688"/>
    <lineage>
        <taxon>Bacteria</taxon>
        <taxon>Bacillati</taxon>
        <taxon>Bacillota</taxon>
        <taxon>Bacilli</taxon>
        <taxon>Bacillales</taxon>
        <taxon>Bacillaceae</taxon>
        <taxon>Neobacillus</taxon>
    </lineage>
</organism>
<dbReference type="Gene3D" id="1.20.1260.120">
    <property type="entry name" value="Protein of unknown function DUF2935"/>
    <property type="match status" value="1"/>
</dbReference>
<name>A0A0U1P3P4_9BACI</name>
<sequence>MTPTFFNHMVNETEEAMRVFAALTSSQLPSPGPTIHQHLLWLQTAYGHAAGLTDEFDLVEKSWKNKSSEFEWYFQTFYIKAVGLAGYMRTQLAEFPALRRFNQEVNTILLLFMKFLSEVEELFAGKELQATFSQLILDHMYREECYYLTKLSQAAAGVPCPNCDPTKPRAGY</sequence>
<dbReference type="InterPro" id="IPR021328">
    <property type="entry name" value="CotB-like"/>
</dbReference>
<dbReference type="EMBL" id="CVRB01000005">
    <property type="protein sequence ID" value="CRK84811.1"/>
    <property type="molecule type" value="Genomic_DNA"/>
</dbReference>
<dbReference type="STRING" id="1499688.BN000_04861"/>